<name>A0A835SX49_CHLIN</name>
<dbReference type="Pfam" id="PF07801">
    <property type="entry name" value="DUF1647"/>
    <property type="match status" value="1"/>
</dbReference>
<evidence type="ECO:0000313" key="5">
    <source>
        <dbReference type="Proteomes" id="UP000650467"/>
    </source>
</evidence>
<comment type="caution">
    <text evidence="4">The sequence shown here is derived from an EMBL/GenBank/DDBJ whole genome shotgun (WGS) entry which is preliminary data.</text>
</comment>
<reference evidence="4" key="1">
    <citation type="journal article" date="2020" name="bioRxiv">
        <title>Comparative genomics of Chlamydomonas.</title>
        <authorList>
            <person name="Craig R.J."/>
            <person name="Hasan A.R."/>
            <person name="Ness R.W."/>
            <person name="Keightley P.D."/>
        </authorList>
    </citation>
    <scope>NUCLEOTIDE SEQUENCE</scope>
    <source>
        <strain evidence="4">SAG 7.73</strain>
    </source>
</reference>
<dbReference type="InterPro" id="IPR012444">
    <property type="entry name" value="DUF1647"/>
</dbReference>
<keyword evidence="2" id="KW-0812">Transmembrane</keyword>
<feature type="transmembrane region" description="Helical" evidence="2">
    <location>
        <begin position="526"/>
        <end position="548"/>
    </location>
</feature>
<dbReference type="EMBL" id="JAEHOC010000024">
    <property type="protein sequence ID" value="KAG2431568.1"/>
    <property type="molecule type" value="Genomic_DNA"/>
</dbReference>
<dbReference type="AlphaFoldDB" id="A0A835SX49"/>
<dbReference type="PANTHER" id="PTHR31389:SF4">
    <property type="entry name" value="LD39211P"/>
    <property type="match status" value="1"/>
</dbReference>
<dbReference type="SUPFAM" id="SSF75005">
    <property type="entry name" value="Arabinanase/levansucrase/invertase"/>
    <property type="match status" value="1"/>
</dbReference>
<feature type="region of interest" description="Disordered" evidence="1">
    <location>
        <begin position="580"/>
        <end position="619"/>
    </location>
</feature>
<keyword evidence="2" id="KW-1133">Transmembrane helix</keyword>
<dbReference type="InterPro" id="IPR023296">
    <property type="entry name" value="Glyco_hydro_beta-prop_sf"/>
</dbReference>
<feature type="transmembrane region" description="Helical" evidence="2">
    <location>
        <begin position="454"/>
        <end position="478"/>
    </location>
</feature>
<feature type="compositionally biased region" description="Gly residues" evidence="1">
    <location>
        <begin position="607"/>
        <end position="617"/>
    </location>
</feature>
<protein>
    <recommendedName>
        <fullName evidence="3">Glucosamine inositolphosphorylceramide transferase 1 N-terminal domain-containing protein</fullName>
    </recommendedName>
</protein>
<evidence type="ECO:0000256" key="1">
    <source>
        <dbReference type="SAM" id="MobiDB-lite"/>
    </source>
</evidence>
<evidence type="ECO:0000256" key="2">
    <source>
        <dbReference type="SAM" id="Phobius"/>
    </source>
</evidence>
<accession>A0A835SX49</accession>
<keyword evidence="2" id="KW-0472">Membrane</keyword>
<dbReference type="PANTHER" id="PTHR31389">
    <property type="entry name" value="LD39211P"/>
    <property type="match status" value="1"/>
</dbReference>
<evidence type="ECO:0000313" key="4">
    <source>
        <dbReference type="EMBL" id="KAG2431568.1"/>
    </source>
</evidence>
<keyword evidence="5" id="KW-1185">Reference proteome</keyword>
<feature type="transmembrane region" description="Helical" evidence="2">
    <location>
        <begin position="25"/>
        <end position="48"/>
    </location>
</feature>
<organism evidence="4 5">
    <name type="scientific">Chlamydomonas incerta</name>
    <dbReference type="NCBI Taxonomy" id="51695"/>
    <lineage>
        <taxon>Eukaryota</taxon>
        <taxon>Viridiplantae</taxon>
        <taxon>Chlorophyta</taxon>
        <taxon>core chlorophytes</taxon>
        <taxon>Chlorophyceae</taxon>
        <taxon>CS clade</taxon>
        <taxon>Chlamydomonadales</taxon>
        <taxon>Chlamydomonadaceae</taxon>
        <taxon>Chlamydomonas</taxon>
    </lineage>
</organism>
<dbReference type="Gene3D" id="2.115.10.20">
    <property type="entry name" value="Glycosyl hydrolase domain, family 43"/>
    <property type="match status" value="1"/>
</dbReference>
<dbReference type="Proteomes" id="UP000650467">
    <property type="component" value="Unassembled WGS sequence"/>
</dbReference>
<dbReference type="Pfam" id="PF24793">
    <property type="entry name" value="GINT1_N"/>
    <property type="match status" value="1"/>
</dbReference>
<sequence length="1057" mass="112598">MAHPHHRDPAFKAPGHGGLTLRTRWIIFALYAALSIALTVVLFIDPLIDRPSGLIKLKWFTKAPLSHGTDPCAWDYEGSWRIGFARGNPDPQHLQLSPEPVITCATLANATAASFVADPFLYIPPASNATSAASAASPTSPGFNSSAVADGATASAKQQPWFAFYEMKNLKRYLGELGVAVSYDAGASWRHLGTAVAEPFHLSFPLVLWDADSQQYLMFAETIGSKEGNIWIYGTSREAFPFGWRVVRRVWPQDPGWPATRRWFQFGMPAKYVDTAPVWFEGRWWVFTTRVGTPAAGQPKYTLLLYTADTLLGDWKPHPAALAGVPYAGAPGGRVPFGVDAGRRTARNGGRPFVMGGQLYRWAQDCSHFYGEALRLMRATAANASHYAEAEVAALAPSRDGLSWHSARLHHADIHRLPDGSWGGFVDGDRYQDGYSHFIAREQWFVELKARLKWLVAAQLVVVVAAAALLAAAAAASVGGPAGAARGLLGFGSRSARAAAALGLQQQAAGGSTAAAAAGGGGALGALSAAVMLAATAAAVAVGAMALLPWMVPCPRWPVQVPPFPESPWFVPDSPHVDPAAPFNIRAGPGPGRGGSRSSSSSTGSSSSGGTGGGGSGSSNASLTVVTGCSSTFMDRLENLVGSLQYWAPATPVAVYDLGFTSAQLAEIRCWRGVEVRRFPFESYPPHVREMRTYAFKGLTFRQAVEAVAPGQAALWIDCGLEVRAPLDPLAESLSRHGHVSAQQSTSPGRQGAPLGHMAERHTRTFFNMSLPDYERIKLLPFCAAGVQGFVRGSDAHRLVLEPVAACSLDPDRCIAPPGHSRDQHCYEQTALTLLLRHHNFSTCLQRELYATSSTRKTTYDPRQTSAPLVIASRRYRQPKPYRALLHRRPQCAADPATNPWRTIASEHSESTIGHSGLNTLVLTRARAVLDFVVQAGCCVGLHVLVQLVLWAQVLLALRGYGWRVVVANCRAQDSAASHPGGAAAAAGSPHVKQPLLGAQHGARGRGQQLLWGAAGKRAGAGVCGGLLSGPVKLALLCSGVLGLLSAAAMTHTCDVL</sequence>
<dbReference type="InterPro" id="IPR056442">
    <property type="entry name" value="GINT1_N"/>
</dbReference>
<feature type="region of interest" description="Disordered" evidence="1">
    <location>
        <begin position="735"/>
        <end position="755"/>
    </location>
</feature>
<feature type="compositionally biased region" description="Low complexity" evidence="1">
    <location>
        <begin position="596"/>
        <end position="606"/>
    </location>
</feature>
<feature type="domain" description="Glucosamine inositolphosphorylceramide transferase 1 N-terminal" evidence="3">
    <location>
        <begin position="134"/>
        <end position="429"/>
    </location>
</feature>
<gene>
    <name evidence="4" type="ORF">HXX76_009582</name>
</gene>
<dbReference type="OrthoDB" id="5954868at2759"/>
<evidence type="ECO:0000259" key="3">
    <source>
        <dbReference type="Pfam" id="PF24793"/>
    </source>
</evidence>
<proteinExistence type="predicted"/>